<organism evidence="7 8">
    <name type="scientific">Flavobacterium aquatile LMG 4008 = ATCC 11947</name>
    <dbReference type="NCBI Taxonomy" id="1453498"/>
    <lineage>
        <taxon>Bacteria</taxon>
        <taxon>Pseudomonadati</taxon>
        <taxon>Bacteroidota</taxon>
        <taxon>Flavobacteriia</taxon>
        <taxon>Flavobacteriales</taxon>
        <taxon>Flavobacteriaceae</taxon>
        <taxon>Flavobacterium</taxon>
    </lineage>
</organism>
<comment type="caution">
    <text evidence="7">The sequence shown here is derived from an EMBL/GenBank/DDBJ whole genome shotgun (WGS) entry which is preliminary data.</text>
</comment>
<dbReference type="Proteomes" id="UP000029554">
    <property type="component" value="Unassembled WGS sequence"/>
</dbReference>
<dbReference type="PANTHER" id="PTHR40980">
    <property type="entry name" value="PLUG DOMAIN-CONTAINING PROTEIN"/>
    <property type="match status" value="1"/>
</dbReference>
<protein>
    <recommendedName>
        <fullName evidence="9">TonB-dependent receptor</fullName>
    </recommendedName>
</protein>
<dbReference type="InterPro" id="IPR037066">
    <property type="entry name" value="Plug_dom_sf"/>
</dbReference>
<dbReference type="Gene3D" id="2.60.40.1120">
    <property type="entry name" value="Carboxypeptidase-like, regulatory domain"/>
    <property type="match status" value="1"/>
</dbReference>
<dbReference type="OrthoDB" id="9768470at2"/>
<dbReference type="InterPro" id="IPR041700">
    <property type="entry name" value="OMP_b-brl_3"/>
</dbReference>
<dbReference type="eggNOG" id="COG4772">
    <property type="taxonomic scope" value="Bacteria"/>
</dbReference>
<dbReference type="Gene3D" id="2.170.130.10">
    <property type="entry name" value="TonB-dependent receptor, plug domain"/>
    <property type="match status" value="1"/>
</dbReference>
<proteinExistence type="predicted"/>
<dbReference type="InterPro" id="IPR008969">
    <property type="entry name" value="CarboxyPept-like_regulatory"/>
</dbReference>
<dbReference type="GO" id="GO:0009279">
    <property type="term" value="C:cell outer membrane"/>
    <property type="evidence" value="ECO:0007669"/>
    <property type="project" value="UniProtKB-SubCell"/>
</dbReference>
<dbReference type="Pfam" id="PF13715">
    <property type="entry name" value="CarbopepD_reg_2"/>
    <property type="match status" value="1"/>
</dbReference>
<gene>
    <name evidence="7" type="ORF">LG45_13695</name>
</gene>
<dbReference type="SUPFAM" id="SSF56935">
    <property type="entry name" value="Porins"/>
    <property type="match status" value="1"/>
</dbReference>
<evidence type="ECO:0000259" key="6">
    <source>
        <dbReference type="Pfam" id="PF14905"/>
    </source>
</evidence>
<feature type="domain" description="TonB-dependent receptor plug" evidence="5">
    <location>
        <begin position="133"/>
        <end position="225"/>
    </location>
</feature>
<feature type="chain" id="PRO_5001909582" description="TonB-dependent receptor" evidence="4">
    <location>
        <begin position="19"/>
        <end position="928"/>
    </location>
</feature>
<evidence type="ECO:0000256" key="2">
    <source>
        <dbReference type="ARBA" id="ARBA00023136"/>
    </source>
</evidence>
<evidence type="ECO:0000259" key="5">
    <source>
        <dbReference type="Pfam" id="PF07715"/>
    </source>
</evidence>
<evidence type="ECO:0000313" key="7">
    <source>
        <dbReference type="EMBL" id="KGD67271.1"/>
    </source>
</evidence>
<keyword evidence="3" id="KW-0998">Cell outer membrane</keyword>
<keyword evidence="4" id="KW-0732">Signal</keyword>
<dbReference type="Pfam" id="PF07715">
    <property type="entry name" value="Plug"/>
    <property type="match status" value="1"/>
</dbReference>
<dbReference type="InterPro" id="IPR036942">
    <property type="entry name" value="Beta-barrel_TonB_sf"/>
</dbReference>
<dbReference type="PANTHER" id="PTHR40980:SF5">
    <property type="entry name" value="TONB-DEPENDENT RECEPTOR"/>
    <property type="match status" value="1"/>
</dbReference>
<dbReference type="RefSeq" id="WP_035127978.1">
    <property type="nucleotide sequence ID" value="NZ_JRHH01000005.1"/>
</dbReference>
<dbReference type="SUPFAM" id="SSF49464">
    <property type="entry name" value="Carboxypeptidase regulatory domain-like"/>
    <property type="match status" value="1"/>
</dbReference>
<feature type="signal peptide" evidence="4">
    <location>
        <begin position="1"/>
        <end position="18"/>
    </location>
</feature>
<evidence type="ECO:0008006" key="9">
    <source>
        <dbReference type="Google" id="ProtNLM"/>
    </source>
</evidence>
<dbReference type="InterPro" id="IPR012910">
    <property type="entry name" value="Plug_dom"/>
</dbReference>
<accession>A0A095SRJ8</accession>
<evidence type="ECO:0000256" key="3">
    <source>
        <dbReference type="ARBA" id="ARBA00023237"/>
    </source>
</evidence>
<dbReference type="Pfam" id="PF14905">
    <property type="entry name" value="OMP_b-brl_3"/>
    <property type="match status" value="1"/>
</dbReference>
<name>A0A095SRJ8_9FLAO</name>
<keyword evidence="2" id="KW-0472">Membrane</keyword>
<sequence>MKIKLILITLLFSVTALAQTKGTIKGTLLDKEAKNAPLAYANAVVKGTTIGVNTDDKGQYSLSVEPGNYVVQFSFVGYENVEVPVTVKAGETVIINKTLGSGGYQLQDVVVQRVVSKEKESALLTEQKNAVEIKQSIGTQEMQRKGVSTVEQGVSKISGVSKVSDRGIFIRGLDDRYNYLQINGLNFIPSDPNLKTMPLSFIPTDIVRNIDVFKTFNTGLYQDFAGASINIWTKDINSKPFTKISISTGLNTLATFKNFKTSDEGSGDFFGYTGDYRNLPSQFDENQASSYDASPLESKDLFNSSWNPDRTKAPLSFGTSITNSDSFSLSRDRKIGYIFNVNFNNNFLSQTGKRRNVNSEGTAFKDFDLARWEYSTQKSALASINYKKQNKYNHLFNLIYIQNSENSIREFQGENTDFITIDKPFFLRDTKYMENTSLGLQQLGTFYFKDKKHTLDYGVAATMGKNNMPDRKILITEGVEDDANYVTFNGVNPFRFYSVLDNINVNGKLEYQIDFGGEVRNTSKNSVRFGYNGDMTNFDFFNRTIRVNGGSNLTDTSINTNYPQQFFDENFANGNLYYSSTADPTYKVEIAQFTNAGFINYTRNWEKLTLDLGVRAEYLFRETKYRLETATVNSPFTIKEYAPFDISPVLNLKYALNDKTNLRFTASKTSTKARVREILPFRYQDGDGNFTIGNPNIKNTQNYNVDLKYEFFPRTGNVFSVAAFGKYIQDPITRLVEGTSTGFLEQYDNFEEAQLFGIEIESNFGLDLLFGDGVIAKKTSLGFNTILMKSNEKADSAKFAQLTTTSRSLQGASDFILNADVTFEITKSDRIDSRVSAIFNTFSDRIYGVGNSGAADFVEKPINRLDFTWRNTFNKNYQVNLTVKNALNSEILITQDATTTIANPSLYDNTSRRLNEGINIGLEFSYTF</sequence>
<keyword evidence="8" id="KW-1185">Reference proteome</keyword>
<reference evidence="7 8" key="1">
    <citation type="submission" date="2014-09" db="EMBL/GenBank/DDBJ databases">
        <title>Whole Genome Shotgun of Flavobacterium aquatile LMG 4008.</title>
        <authorList>
            <person name="Gale A.N."/>
            <person name="Pipes S.E."/>
            <person name="Newman J.D."/>
        </authorList>
    </citation>
    <scope>NUCLEOTIDE SEQUENCE [LARGE SCALE GENOMIC DNA]</scope>
    <source>
        <strain evidence="7 8">LMG 4008</strain>
    </source>
</reference>
<dbReference type="AlphaFoldDB" id="A0A095SRJ8"/>
<dbReference type="EMBL" id="JRHH01000005">
    <property type="protein sequence ID" value="KGD67271.1"/>
    <property type="molecule type" value="Genomic_DNA"/>
</dbReference>
<evidence type="ECO:0000256" key="1">
    <source>
        <dbReference type="ARBA" id="ARBA00004442"/>
    </source>
</evidence>
<evidence type="ECO:0000256" key="4">
    <source>
        <dbReference type="SAM" id="SignalP"/>
    </source>
</evidence>
<evidence type="ECO:0000313" key="8">
    <source>
        <dbReference type="Proteomes" id="UP000029554"/>
    </source>
</evidence>
<feature type="domain" description="Outer membrane protein beta-barrel" evidence="6">
    <location>
        <begin position="541"/>
        <end position="926"/>
    </location>
</feature>
<dbReference type="STRING" id="1453498.LG45_13695"/>
<dbReference type="Gene3D" id="2.40.170.20">
    <property type="entry name" value="TonB-dependent receptor, beta-barrel domain"/>
    <property type="match status" value="1"/>
</dbReference>
<comment type="subcellular location">
    <subcellularLocation>
        <location evidence="1">Cell outer membrane</location>
    </subcellularLocation>
</comment>